<dbReference type="AlphaFoldDB" id="A0A5B7BCD2"/>
<reference evidence="2" key="1">
    <citation type="submission" date="2019-08" db="EMBL/GenBank/DDBJ databases">
        <title>Reference gene set and small RNA set construction with multiple tissues from Davidia involucrata Baill.</title>
        <authorList>
            <person name="Yang H."/>
            <person name="Zhou C."/>
            <person name="Li G."/>
            <person name="Wang J."/>
            <person name="Gao P."/>
            <person name="Wang M."/>
            <person name="Wang R."/>
            <person name="Zhao Y."/>
        </authorList>
    </citation>
    <scope>NUCLEOTIDE SEQUENCE</scope>
    <source>
        <tissue evidence="2">Mixed with DoveR01_LX</tissue>
    </source>
</reference>
<protein>
    <recommendedName>
        <fullName evidence="3">Succinate dehydrogenase subunit 5</fullName>
    </recommendedName>
</protein>
<dbReference type="EMBL" id="GHES01035960">
    <property type="protein sequence ID" value="MPA66519.1"/>
    <property type="molecule type" value="Transcribed_RNA"/>
</dbReference>
<feature type="signal peptide" evidence="1">
    <location>
        <begin position="1"/>
        <end position="22"/>
    </location>
</feature>
<dbReference type="PANTHER" id="PTHR36139:SF1">
    <property type="entry name" value="SUCCINATE DEHYDROGENASE SUBUNIT 5, MITOCHONDRIAL"/>
    <property type="match status" value="1"/>
</dbReference>
<dbReference type="InterPro" id="IPR025397">
    <property type="entry name" value="SDH5"/>
</dbReference>
<evidence type="ECO:0000313" key="2">
    <source>
        <dbReference type="EMBL" id="MPA66519.1"/>
    </source>
</evidence>
<organism evidence="2">
    <name type="scientific">Davidia involucrata</name>
    <name type="common">Dove tree</name>
    <dbReference type="NCBI Taxonomy" id="16924"/>
    <lineage>
        <taxon>Eukaryota</taxon>
        <taxon>Viridiplantae</taxon>
        <taxon>Streptophyta</taxon>
        <taxon>Embryophyta</taxon>
        <taxon>Tracheophyta</taxon>
        <taxon>Spermatophyta</taxon>
        <taxon>Magnoliopsida</taxon>
        <taxon>eudicotyledons</taxon>
        <taxon>Gunneridae</taxon>
        <taxon>Pentapetalae</taxon>
        <taxon>asterids</taxon>
        <taxon>Cornales</taxon>
        <taxon>Nyssaceae</taxon>
        <taxon>Davidia</taxon>
    </lineage>
</organism>
<evidence type="ECO:0008006" key="3">
    <source>
        <dbReference type="Google" id="ProtNLM"/>
    </source>
</evidence>
<sequence length="302" mass="33794">MDPHSKSGTVSLLSLFLYILSTIENPQQKKKKEKKSSIRPIFSRPLPPRTQREIEMEKMVMMRSLYRSIYFRSIGFSAAAAAAASTTINHHHQLRHGLLRYFHLSPPSLPTSPKRLSPDCRPPFAMGIGSTRCFSEDVTHLPDIKDPEIHIVFKDLMATSWDELPDTVIHDAKKALSKNTDDKAGQEALANVFRAAEAVEEFSGMLVSLRMEIDDSIGLSGENVKPLSDDFVNALRTAYQRYTAYLDAFEADEGYLRKKVETELGTKMIHLKMRCSGLGAEWGKITVLGTSGLSGSYVEQRA</sequence>
<dbReference type="GO" id="GO:0045273">
    <property type="term" value="C:respiratory chain complex II (succinate dehydrogenase)"/>
    <property type="evidence" value="ECO:0007669"/>
    <property type="project" value="InterPro"/>
</dbReference>
<keyword evidence="1" id="KW-0732">Signal</keyword>
<gene>
    <name evidence="2" type="ORF">Din_035960</name>
</gene>
<name>A0A5B7BCD2_DAVIN</name>
<proteinExistence type="predicted"/>
<accession>A0A5B7BCD2</accession>
<feature type="chain" id="PRO_5023000251" description="Succinate dehydrogenase subunit 5" evidence="1">
    <location>
        <begin position="23"/>
        <end position="302"/>
    </location>
</feature>
<dbReference type="Pfam" id="PF14290">
    <property type="entry name" value="SDH5_plant"/>
    <property type="match status" value="1"/>
</dbReference>
<evidence type="ECO:0000256" key="1">
    <source>
        <dbReference type="SAM" id="SignalP"/>
    </source>
</evidence>
<dbReference type="GO" id="GO:0006099">
    <property type="term" value="P:tricarboxylic acid cycle"/>
    <property type="evidence" value="ECO:0007669"/>
    <property type="project" value="InterPro"/>
</dbReference>
<dbReference type="PANTHER" id="PTHR36139">
    <property type="entry name" value="SUCCINATE DEHYDROGENASE SUBUNIT 5, MITOCHONDRIAL"/>
    <property type="match status" value="1"/>
</dbReference>